<keyword evidence="1" id="KW-1133">Transmembrane helix</keyword>
<keyword evidence="3" id="KW-1185">Reference proteome</keyword>
<accession>A0A183HU37</accession>
<dbReference type="AlphaFoldDB" id="A0A183HU37"/>
<dbReference type="STRING" id="387005.A0A183HU37"/>
<keyword evidence="1" id="KW-0812">Transmembrane</keyword>
<proteinExistence type="predicted"/>
<protein>
    <submittedName>
        <fullName evidence="4">Ovule protein</fullName>
    </submittedName>
</protein>
<gene>
    <name evidence="2" type="ORF">OFLC_LOCUS11000</name>
</gene>
<dbReference type="EMBL" id="UZAJ01015325">
    <property type="protein sequence ID" value="VDO73011.1"/>
    <property type="molecule type" value="Genomic_DNA"/>
</dbReference>
<organism evidence="4">
    <name type="scientific">Onchocerca flexuosa</name>
    <dbReference type="NCBI Taxonomy" id="387005"/>
    <lineage>
        <taxon>Eukaryota</taxon>
        <taxon>Metazoa</taxon>
        <taxon>Ecdysozoa</taxon>
        <taxon>Nematoda</taxon>
        <taxon>Chromadorea</taxon>
        <taxon>Rhabditida</taxon>
        <taxon>Spirurina</taxon>
        <taxon>Spiruromorpha</taxon>
        <taxon>Filarioidea</taxon>
        <taxon>Onchocercidae</taxon>
        <taxon>Onchocerca</taxon>
    </lineage>
</organism>
<dbReference type="Proteomes" id="UP000267606">
    <property type="component" value="Unassembled WGS sequence"/>
</dbReference>
<dbReference type="WBParaSite" id="OFLC_0001099901-mRNA-1">
    <property type="protein sequence ID" value="OFLC_0001099901-mRNA-1"/>
    <property type="gene ID" value="OFLC_0001099901"/>
</dbReference>
<keyword evidence="1" id="KW-0472">Membrane</keyword>
<sequence>MEENSWVTLGTELFSSVWRSMGFQLSSQEITLAQHGDFPMEQKHLCAYFWKIGVHLKSFKLTYRDKLLTVIDHFESLLDSPLSARNSSSNETLLNLMQRLELIVCALLPLSVPAKNCIDPVMNDEMNFNYLMNKVSVIGVLKIFIISFIFHIFALFFN</sequence>
<evidence type="ECO:0000313" key="2">
    <source>
        <dbReference type="EMBL" id="VDO73011.1"/>
    </source>
</evidence>
<name>A0A183HU37_9BILA</name>
<evidence type="ECO:0000313" key="3">
    <source>
        <dbReference type="Proteomes" id="UP000267606"/>
    </source>
</evidence>
<evidence type="ECO:0000256" key="1">
    <source>
        <dbReference type="SAM" id="Phobius"/>
    </source>
</evidence>
<evidence type="ECO:0000313" key="4">
    <source>
        <dbReference type="WBParaSite" id="OFLC_0001099901-mRNA-1"/>
    </source>
</evidence>
<reference evidence="4" key="1">
    <citation type="submission" date="2016-06" db="UniProtKB">
        <authorList>
            <consortium name="WormBaseParasite"/>
        </authorList>
    </citation>
    <scope>IDENTIFICATION</scope>
</reference>
<feature type="transmembrane region" description="Helical" evidence="1">
    <location>
        <begin position="135"/>
        <end position="157"/>
    </location>
</feature>
<reference evidence="2 3" key="2">
    <citation type="submission" date="2018-11" db="EMBL/GenBank/DDBJ databases">
        <authorList>
            <consortium name="Pathogen Informatics"/>
        </authorList>
    </citation>
    <scope>NUCLEOTIDE SEQUENCE [LARGE SCALE GENOMIC DNA]</scope>
</reference>